<feature type="transmembrane region" description="Helical" evidence="7">
    <location>
        <begin position="578"/>
        <end position="603"/>
    </location>
</feature>
<keyword evidence="6 7" id="KW-0472">Membrane</keyword>
<comment type="similarity">
    <text evidence="2 7">Belongs to the concentrative nucleoside transporter (CNT) (TC 2.A.41) family.</text>
</comment>
<dbReference type="InterPro" id="IPR008276">
    <property type="entry name" value="C_nuclsd_transpt"/>
</dbReference>
<evidence type="ECO:0000259" key="11">
    <source>
        <dbReference type="Pfam" id="PF07670"/>
    </source>
</evidence>
<feature type="transmembrane region" description="Helical" evidence="7">
    <location>
        <begin position="125"/>
        <end position="145"/>
    </location>
</feature>
<dbReference type="AlphaFoldDB" id="A0AAE1KPT4"/>
<dbReference type="PANTHER" id="PTHR10590:SF4">
    <property type="entry name" value="SOLUTE CARRIER FAMILY 28 MEMBER 3"/>
    <property type="match status" value="1"/>
</dbReference>
<keyword evidence="13" id="KW-1185">Reference proteome</keyword>
<evidence type="ECO:0000259" key="10">
    <source>
        <dbReference type="Pfam" id="PF07662"/>
    </source>
</evidence>
<dbReference type="InterPro" id="IPR018270">
    <property type="entry name" value="C_nuclsd_transpt_met_bac"/>
</dbReference>
<keyword evidence="5 7" id="KW-1133">Transmembrane helix</keyword>
<feature type="transmembrane region" description="Helical" evidence="7">
    <location>
        <begin position="319"/>
        <end position="340"/>
    </location>
</feature>
<dbReference type="PANTHER" id="PTHR10590">
    <property type="entry name" value="SODIUM/NUCLEOSIDE COTRANSPORTER"/>
    <property type="match status" value="1"/>
</dbReference>
<feature type="domain" description="Nucleoside transporter/FeoB GTPase Gate" evidence="11">
    <location>
        <begin position="320"/>
        <end position="418"/>
    </location>
</feature>
<feature type="compositionally biased region" description="Basic and acidic residues" evidence="8">
    <location>
        <begin position="10"/>
        <end position="26"/>
    </location>
</feature>
<evidence type="ECO:0000256" key="2">
    <source>
        <dbReference type="ARBA" id="ARBA00009033"/>
    </source>
</evidence>
<dbReference type="Pfam" id="PF07662">
    <property type="entry name" value="Nucleos_tra2_C"/>
    <property type="match status" value="1"/>
</dbReference>
<evidence type="ECO:0000313" key="13">
    <source>
        <dbReference type="Proteomes" id="UP001286313"/>
    </source>
</evidence>
<feature type="transmembrane region" description="Helical" evidence="7">
    <location>
        <begin position="464"/>
        <end position="482"/>
    </location>
</feature>
<dbReference type="GO" id="GO:0005415">
    <property type="term" value="F:nucleoside:sodium symporter activity"/>
    <property type="evidence" value="ECO:0007669"/>
    <property type="project" value="TreeGrafter"/>
</dbReference>
<name>A0AAE1KPT4_PETCI</name>
<dbReference type="InterPro" id="IPR011642">
    <property type="entry name" value="Gate_dom"/>
</dbReference>
<feature type="transmembrane region" description="Helical" evidence="7">
    <location>
        <begin position="207"/>
        <end position="226"/>
    </location>
</feature>
<dbReference type="Pfam" id="PF07670">
    <property type="entry name" value="Gate"/>
    <property type="match status" value="1"/>
</dbReference>
<feature type="domain" description="Concentrative nucleoside transporter C-terminal" evidence="10">
    <location>
        <begin position="423"/>
        <end position="633"/>
    </location>
</feature>
<dbReference type="InterPro" id="IPR011657">
    <property type="entry name" value="CNT_C_dom"/>
</dbReference>
<feature type="compositionally biased region" description="Polar residues" evidence="8">
    <location>
        <begin position="65"/>
        <end position="74"/>
    </location>
</feature>
<feature type="region of interest" description="Disordered" evidence="8">
    <location>
        <begin position="1"/>
        <end position="33"/>
    </location>
</feature>
<reference evidence="12" key="1">
    <citation type="submission" date="2023-10" db="EMBL/GenBank/DDBJ databases">
        <title>Genome assemblies of two species of porcelain crab, Petrolisthes cinctipes and Petrolisthes manimaculis (Anomura: Porcellanidae).</title>
        <authorList>
            <person name="Angst P."/>
        </authorList>
    </citation>
    <scope>NUCLEOTIDE SEQUENCE</scope>
    <source>
        <strain evidence="12">PB745_01</strain>
        <tissue evidence="12">Gill</tissue>
    </source>
</reference>
<evidence type="ECO:0000256" key="8">
    <source>
        <dbReference type="SAM" id="MobiDB-lite"/>
    </source>
</evidence>
<dbReference type="InterPro" id="IPR002668">
    <property type="entry name" value="CNT_N_dom"/>
</dbReference>
<feature type="transmembrane region" description="Helical" evidence="7">
    <location>
        <begin position="488"/>
        <end position="509"/>
    </location>
</feature>
<feature type="transmembrane region" description="Helical" evidence="7">
    <location>
        <begin position="263"/>
        <end position="282"/>
    </location>
</feature>
<feature type="domain" description="Concentrative nucleoside transporter N-terminal" evidence="9">
    <location>
        <begin position="239"/>
        <end position="312"/>
    </location>
</feature>
<feature type="transmembrane region" description="Helical" evidence="7">
    <location>
        <begin position="521"/>
        <end position="538"/>
    </location>
</feature>
<evidence type="ECO:0000256" key="5">
    <source>
        <dbReference type="ARBA" id="ARBA00022989"/>
    </source>
</evidence>
<sequence>MTIGNPFVTKKREQDMDNQAFEKENGDTNTMEVPMSNVKPVNGDLKGCMVVGAESQYPPEAPLGSRSSSYQLTVANPDPDPPPGHDDEEDDEDYGLLTMLPCYHSFKEKMDKASKSWKEKQMGRSLLAATLAVLYAVYFISVLAIHTEVEKGNYWCDGDGFLIIITIIVIIGLCYFLVVKPMWGPYLNQHLIKPSDAILGNIWSHRLVRWVVWLGLLLGVLVFLVMDTKDDPRRLVSVFGVFVLLLFGFIFSKAPRKVRWRHVAWGMGLQFSLGLIILRWPMGKALFQCAGDKVSAFLAFTDSGSSFVFGKLVSEDKIFAFKVLSVILFFSFCIQILYYWGVMQWVVIKLGWCLQVTVGTTACESVNAAANIFLGQSEAPLLIKPYIVIMTKSEIHAVMTGGFATIAGTVLAAFISFGIDSSHLLSASVMSAPAALAFAKLFYPETKRSRTGVDEIKIVKGDEANVLHAALAGVTTGISLVANIAANLIAFYAFITFCNAVFNWTCILAGAEEGVCSLENLFGWIFMPLAWLMGVDWSECDKVGELIGLKTIINEFVAYSKLGEFKDTGAISKRAEIIATYALCGFSNICAIGISLGAMGAMAPSRRGDIARVSVRAMISGSCACFLTACIAGTLLNDFPGAVTISTSNTTILTP</sequence>
<feature type="transmembrane region" description="Helical" evidence="7">
    <location>
        <begin position="425"/>
        <end position="443"/>
    </location>
</feature>
<evidence type="ECO:0000256" key="6">
    <source>
        <dbReference type="ARBA" id="ARBA00023136"/>
    </source>
</evidence>
<feature type="region of interest" description="Disordered" evidence="8">
    <location>
        <begin position="56"/>
        <end position="91"/>
    </location>
</feature>
<evidence type="ECO:0000256" key="7">
    <source>
        <dbReference type="RuleBase" id="RU362018"/>
    </source>
</evidence>
<comment type="subcellular location">
    <subcellularLocation>
        <location evidence="1">Cell membrane</location>
        <topology evidence="1">Multi-pass membrane protein</topology>
    </subcellularLocation>
</comment>
<gene>
    <name evidence="12" type="ORF">Pcinc_016123</name>
</gene>
<dbReference type="GO" id="GO:0005886">
    <property type="term" value="C:plasma membrane"/>
    <property type="evidence" value="ECO:0007669"/>
    <property type="project" value="UniProtKB-SubCell"/>
</dbReference>
<feature type="transmembrane region" description="Helical" evidence="7">
    <location>
        <begin position="395"/>
        <end position="419"/>
    </location>
</feature>
<dbReference type="Pfam" id="PF01773">
    <property type="entry name" value="Nucleos_tra2_N"/>
    <property type="match status" value="1"/>
</dbReference>
<evidence type="ECO:0000256" key="3">
    <source>
        <dbReference type="ARBA" id="ARBA00022475"/>
    </source>
</evidence>
<accession>A0AAE1KPT4</accession>
<organism evidence="12 13">
    <name type="scientific">Petrolisthes cinctipes</name>
    <name type="common">Flat porcelain crab</name>
    <dbReference type="NCBI Taxonomy" id="88211"/>
    <lineage>
        <taxon>Eukaryota</taxon>
        <taxon>Metazoa</taxon>
        <taxon>Ecdysozoa</taxon>
        <taxon>Arthropoda</taxon>
        <taxon>Crustacea</taxon>
        <taxon>Multicrustacea</taxon>
        <taxon>Malacostraca</taxon>
        <taxon>Eumalacostraca</taxon>
        <taxon>Eucarida</taxon>
        <taxon>Decapoda</taxon>
        <taxon>Pleocyemata</taxon>
        <taxon>Anomura</taxon>
        <taxon>Galatheoidea</taxon>
        <taxon>Porcellanidae</taxon>
        <taxon>Petrolisthes</taxon>
    </lineage>
</organism>
<dbReference type="EMBL" id="JAWQEG010001465">
    <property type="protein sequence ID" value="KAK3879293.1"/>
    <property type="molecule type" value="Genomic_DNA"/>
</dbReference>
<evidence type="ECO:0000313" key="12">
    <source>
        <dbReference type="EMBL" id="KAK3879293.1"/>
    </source>
</evidence>
<comment type="caution">
    <text evidence="12">The sequence shown here is derived from an EMBL/GenBank/DDBJ whole genome shotgun (WGS) entry which is preliminary data.</text>
</comment>
<evidence type="ECO:0000256" key="1">
    <source>
        <dbReference type="ARBA" id="ARBA00004651"/>
    </source>
</evidence>
<evidence type="ECO:0000259" key="9">
    <source>
        <dbReference type="Pfam" id="PF01773"/>
    </source>
</evidence>
<feature type="transmembrane region" description="Helical" evidence="7">
    <location>
        <begin position="232"/>
        <end position="251"/>
    </location>
</feature>
<keyword evidence="7" id="KW-0813">Transport</keyword>
<proteinExistence type="inferred from homology"/>
<evidence type="ECO:0000256" key="4">
    <source>
        <dbReference type="ARBA" id="ARBA00022692"/>
    </source>
</evidence>
<dbReference type="Proteomes" id="UP001286313">
    <property type="component" value="Unassembled WGS sequence"/>
</dbReference>
<dbReference type="NCBIfam" id="TIGR00804">
    <property type="entry name" value="nupC"/>
    <property type="match status" value="1"/>
</dbReference>
<feature type="transmembrane region" description="Helical" evidence="7">
    <location>
        <begin position="160"/>
        <end position="179"/>
    </location>
</feature>
<keyword evidence="3" id="KW-1003">Cell membrane</keyword>
<protein>
    <recommendedName>
        <fullName evidence="7">Sodium/nucleoside cotransporter</fullName>
    </recommendedName>
</protein>
<feature type="transmembrane region" description="Helical" evidence="7">
    <location>
        <begin position="615"/>
        <end position="636"/>
    </location>
</feature>
<keyword evidence="4 7" id="KW-0812">Transmembrane</keyword>